<reference evidence="2" key="1">
    <citation type="journal article" date="2021" name="Nat. Commun.">
        <title>Genetic determinants of endophytism in the Arabidopsis root mycobiome.</title>
        <authorList>
            <person name="Mesny F."/>
            <person name="Miyauchi S."/>
            <person name="Thiergart T."/>
            <person name="Pickel B."/>
            <person name="Atanasova L."/>
            <person name="Karlsson M."/>
            <person name="Huettel B."/>
            <person name="Barry K.W."/>
            <person name="Haridas S."/>
            <person name="Chen C."/>
            <person name="Bauer D."/>
            <person name="Andreopoulos W."/>
            <person name="Pangilinan J."/>
            <person name="LaButti K."/>
            <person name="Riley R."/>
            <person name="Lipzen A."/>
            <person name="Clum A."/>
            <person name="Drula E."/>
            <person name="Henrissat B."/>
            <person name="Kohler A."/>
            <person name="Grigoriev I.V."/>
            <person name="Martin F.M."/>
            <person name="Hacquard S."/>
        </authorList>
    </citation>
    <scope>NUCLEOTIDE SEQUENCE</scope>
    <source>
        <strain evidence="2">MPI-CAGE-CH-0230</strain>
    </source>
</reference>
<dbReference type="RefSeq" id="XP_046013022.1">
    <property type="nucleotide sequence ID" value="XM_046156793.1"/>
</dbReference>
<keyword evidence="1" id="KW-0732">Signal</keyword>
<dbReference type="EMBL" id="JAGTJQ010000005">
    <property type="protein sequence ID" value="KAH7031342.1"/>
    <property type="molecule type" value="Genomic_DNA"/>
</dbReference>
<feature type="chain" id="PRO_5040467131" evidence="1">
    <location>
        <begin position="19"/>
        <end position="413"/>
    </location>
</feature>
<sequence>MKYSVAVAVVIGATSVSAMPVTGPVAALRERGFFDSIGNYFTGGSTSTTPAAPVQSQPATTTNPVEDALNTIVGGGALSPQIIRLLQDGSLAQNTLATISKSDASVKVKGLLKDQQFLNKAGALFTNETFINELATATVSTHASAQAVDLIGNADYLGFLSGIVGDKDIFNAVAGALAGGNFNLGGFLSSSAQSQAVWNLAASLTGDASLAAKLEALFTDKVFIARFDALLNSKGDFAAVLTDILQDGEFIAHVCNILGLSPELTAKITALFSAGANFGASLEALLGADFAGQITGLIGTGSIGSLITGALSGLGSFNAIISGYLSSGTIVSAIGSLLGNVNFTGKFTALLQGFLSGNLDLNAIVGNITADMGFLTMITGALGIPLKIVQTVVAKITASGFFKVFFGFFNVGN</sequence>
<gene>
    <name evidence="2" type="ORF">B0I36DRAFT_349429</name>
</gene>
<dbReference type="OrthoDB" id="4766382at2759"/>
<accession>A0A9P8Y527</accession>
<evidence type="ECO:0000313" key="2">
    <source>
        <dbReference type="EMBL" id="KAH7031342.1"/>
    </source>
</evidence>
<dbReference type="GeneID" id="70186339"/>
<name>A0A9P8Y527_9PEZI</name>
<evidence type="ECO:0000256" key="1">
    <source>
        <dbReference type="SAM" id="SignalP"/>
    </source>
</evidence>
<comment type="caution">
    <text evidence="2">The sequence shown here is derived from an EMBL/GenBank/DDBJ whole genome shotgun (WGS) entry which is preliminary data.</text>
</comment>
<dbReference type="Proteomes" id="UP000756346">
    <property type="component" value="Unassembled WGS sequence"/>
</dbReference>
<dbReference type="AlphaFoldDB" id="A0A9P8Y527"/>
<protein>
    <submittedName>
        <fullName evidence="2">Uncharacterized protein</fullName>
    </submittedName>
</protein>
<evidence type="ECO:0000313" key="3">
    <source>
        <dbReference type="Proteomes" id="UP000756346"/>
    </source>
</evidence>
<proteinExistence type="predicted"/>
<keyword evidence="3" id="KW-1185">Reference proteome</keyword>
<feature type="signal peptide" evidence="1">
    <location>
        <begin position="1"/>
        <end position="18"/>
    </location>
</feature>
<organism evidence="2 3">
    <name type="scientific">Microdochium trichocladiopsis</name>
    <dbReference type="NCBI Taxonomy" id="1682393"/>
    <lineage>
        <taxon>Eukaryota</taxon>
        <taxon>Fungi</taxon>
        <taxon>Dikarya</taxon>
        <taxon>Ascomycota</taxon>
        <taxon>Pezizomycotina</taxon>
        <taxon>Sordariomycetes</taxon>
        <taxon>Xylariomycetidae</taxon>
        <taxon>Xylariales</taxon>
        <taxon>Microdochiaceae</taxon>
        <taxon>Microdochium</taxon>
    </lineage>
</organism>